<evidence type="ECO:0000313" key="2">
    <source>
        <dbReference type="EMBL" id="KAK7540379.1"/>
    </source>
</evidence>
<sequence>MLLRVNIAADAHAPQNLTRCSTHSFITTPPSPPPCNFTRVSAAKEVEATEMACHLLPFSCPPLHPIARRPSPTPPPPAHNDIDITSTLTKKKKLHPLVSAVAKCFQLETLEIALCWLLPPIVARSRDGRWHLRPTTTQPRNTSPSIHLHSTAQHSSNSNDGSVGSGNMGTYATNQTRQTDRRTRRMRLALFSTPQSVSQSRLNVCTFVYMYVRGWHEVAKPSTLPRYVCSHLTAAAAAAAAAVLEVPPSWF</sequence>
<keyword evidence="3" id="KW-1185">Reference proteome</keyword>
<accession>A0ABR1M0K4</accession>
<dbReference type="Proteomes" id="UP001365128">
    <property type="component" value="Unassembled WGS sequence"/>
</dbReference>
<organism evidence="2 3">
    <name type="scientific">Phyllosticta citricarpa</name>
    <dbReference type="NCBI Taxonomy" id="55181"/>
    <lineage>
        <taxon>Eukaryota</taxon>
        <taxon>Fungi</taxon>
        <taxon>Dikarya</taxon>
        <taxon>Ascomycota</taxon>
        <taxon>Pezizomycotina</taxon>
        <taxon>Dothideomycetes</taxon>
        <taxon>Dothideomycetes incertae sedis</taxon>
        <taxon>Botryosphaeriales</taxon>
        <taxon>Phyllostictaceae</taxon>
        <taxon>Phyllosticta</taxon>
    </lineage>
</organism>
<gene>
    <name evidence="2" type="ORF">IWX46DRAFT_193177</name>
</gene>
<feature type="region of interest" description="Disordered" evidence="1">
    <location>
        <begin position="133"/>
        <end position="179"/>
    </location>
</feature>
<protein>
    <submittedName>
        <fullName evidence="2">Uncharacterized protein</fullName>
    </submittedName>
</protein>
<proteinExistence type="predicted"/>
<reference evidence="2 3" key="1">
    <citation type="submission" date="2024-04" db="EMBL/GenBank/DDBJ databases">
        <title>Phyllosticta paracitricarpa is synonymous to the EU quarantine fungus P. citricarpa based on phylogenomic analyses.</title>
        <authorList>
            <consortium name="Lawrence Berkeley National Laboratory"/>
            <person name="Van Ingen-Buijs V.A."/>
            <person name="Van Westerhoven A.C."/>
            <person name="Haridas S."/>
            <person name="Skiadas P."/>
            <person name="Martin F."/>
            <person name="Groenewald J.Z."/>
            <person name="Crous P.W."/>
            <person name="Seidl M.F."/>
        </authorList>
    </citation>
    <scope>NUCLEOTIDE SEQUENCE [LARGE SCALE GENOMIC DNA]</scope>
    <source>
        <strain evidence="2 3">CBS 122670</strain>
    </source>
</reference>
<name>A0ABR1M0K4_9PEZI</name>
<feature type="compositionally biased region" description="Polar residues" evidence="1">
    <location>
        <begin position="134"/>
        <end position="154"/>
    </location>
</feature>
<evidence type="ECO:0000313" key="3">
    <source>
        <dbReference type="Proteomes" id="UP001365128"/>
    </source>
</evidence>
<evidence type="ECO:0000256" key="1">
    <source>
        <dbReference type="SAM" id="MobiDB-lite"/>
    </source>
</evidence>
<dbReference type="EMBL" id="JBBPDW010000026">
    <property type="protein sequence ID" value="KAK7540379.1"/>
    <property type="molecule type" value="Genomic_DNA"/>
</dbReference>
<comment type="caution">
    <text evidence="2">The sequence shown here is derived from an EMBL/GenBank/DDBJ whole genome shotgun (WGS) entry which is preliminary data.</text>
</comment>